<feature type="transmembrane region" description="Helical" evidence="11">
    <location>
        <begin position="284"/>
        <end position="304"/>
    </location>
</feature>
<dbReference type="SUPFAM" id="SSF51735">
    <property type="entry name" value="NAD(P)-binding Rossmann-fold domains"/>
    <property type="match status" value="1"/>
</dbReference>
<dbReference type="KEGG" id="gfu:KM031_05045"/>
<evidence type="ECO:0000256" key="8">
    <source>
        <dbReference type="ARBA" id="ARBA00022989"/>
    </source>
</evidence>
<dbReference type="PROSITE" id="PS51201">
    <property type="entry name" value="RCK_N"/>
    <property type="match status" value="1"/>
</dbReference>
<feature type="transmembrane region" description="Helical" evidence="11">
    <location>
        <begin position="113"/>
        <end position="134"/>
    </location>
</feature>
<dbReference type="Proteomes" id="UP000679352">
    <property type="component" value="Chromosome"/>
</dbReference>
<evidence type="ECO:0000256" key="3">
    <source>
        <dbReference type="ARBA" id="ARBA00022448"/>
    </source>
</evidence>
<dbReference type="GO" id="GO:1902600">
    <property type="term" value="P:proton transmembrane transport"/>
    <property type="evidence" value="ECO:0007669"/>
    <property type="project" value="InterPro"/>
</dbReference>
<feature type="transmembrane region" description="Helical" evidence="11">
    <location>
        <begin position="6"/>
        <end position="23"/>
    </location>
</feature>
<keyword evidence="5" id="KW-0633">Potassium transport</keyword>
<evidence type="ECO:0000256" key="5">
    <source>
        <dbReference type="ARBA" id="ARBA00022538"/>
    </source>
</evidence>
<dbReference type="InterPro" id="IPR003148">
    <property type="entry name" value="RCK_N"/>
</dbReference>
<feature type="transmembrane region" description="Helical" evidence="11">
    <location>
        <begin position="339"/>
        <end position="361"/>
    </location>
</feature>
<gene>
    <name evidence="13" type="ORF">KM031_05045</name>
</gene>
<dbReference type="GO" id="GO:0006813">
    <property type="term" value="P:potassium ion transport"/>
    <property type="evidence" value="ECO:0007669"/>
    <property type="project" value="UniProtKB-KW"/>
</dbReference>
<evidence type="ECO:0000256" key="7">
    <source>
        <dbReference type="ARBA" id="ARBA00022958"/>
    </source>
</evidence>
<keyword evidence="14" id="KW-1185">Reference proteome</keyword>
<keyword evidence="4" id="KW-0050">Antiport</keyword>
<reference evidence="13" key="1">
    <citation type="submission" date="2021-06" db="EMBL/GenBank/DDBJ databases">
        <title>Direct submission.</title>
        <authorList>
            <person name="Lee C.-S."/>
            <person name="Jin L."/>
        </authorList>
    </citation>
    <scope>NUCLEOTIDE SEQUENCE</scope>
    <source>
        <strain evidence="13">Con5</strain>
    </source>
</reference>
<evidence type="ECO:0000313" key="14">
    <source>
        <dbReference type="Proteomes" id="UP000679352"/>
    </source>
</evidence>
<dbReference type="PANTHER" id="PTHR46157:SF4">
    <property type="entry name" value="K(+) EFFLUX ANTIPORTER 3, CHLOROPLASTIC"/>
    <property type="match status" value="1"/>
</dbReference>
<dbReference type="InterPro" id="IPR004771">
    <property type="entry name" value="K/H_exchanger"/>
</dbReference>
<accession>A0A975P932</accession>
<keyword evidence="7" id="KW-0630">Potassium</keyword>
<feature type="transmembrane region" description="Helical" evidence="11">
    <location>
        <begin position="237"/>
        <end position="264"/>
    </location>
</feature>
<dbReference type="FunFam" id="3.40.50.720:FF:000036">
    <property type="entry name" value="Glutathione-regulated potassium-efflux system protein KefB"/>
    <property type="match status" value="1"/>
</dbReference>
<feature type="transmembrane region" description="Helical" evidence="11">
    <location>
        <begin position="30"/>
        <end position="48"/>
    </location>
</feature>
<evidence type="ECO:0000256" key="2">
    <source>
        <dbReference type="ARBA" id="ARBA00005551"/>
    </source>
</evidence>
<evidence type="ECO:0000259" key="12">
    <source>
        <dbReference type="PROSITE" id="PS51201"/>
    </source>
</evidence>
<keyword evidence="3" id="KW-0813">Transport</keyword>
<feature type="transmembrane region" description="Helical" evidence="11">
    <location>
        <begin position="54"/>
        <end position="73"/>
    </location>
</feature>
<feature type="transmembrane region" description="Helical" evidence="11">
    <location>
        <begin position="85"/>
        <end position="107"/>
    </location>
</feature>
<protein>
    <submittedName>
        <fullName evidence="13">Monovalent cation:proton antiporter-2 (CPA2) family protein</fullName>
    </submittedName>
</protein>
<dbReference type="InterPro" id="IPR038770">
    <property type="entry name" value="Na+/solute_symporter_sf"/>
</dbReference>
<comment type="subcellular location">
    <subcellularLocation>
        <location evidence="1">Endomembrane system</location>
        <topology evidence="1">Multi-pass membrane protein</topology>
    </subcellularLocation>
</comment>
<feature type="transmembrane region" description="Helical" evidence="11">
    <location>
        <begin position="146"/>
        <end position="169"/>
    </location>
</feature>
<dbReference type="GO" id="GO:0008324">
    <property type="term" value="F:monoatomic cation transmembrane transporter activity"/>
    <property type="evidence" value="ECO:0007669"/>
    <property type="project" value="InterPro"/>
</dbReference>
<dbReference type="NCBIfam" id="TIGR00932">
    <property type="entry name" value="2a37"/>
    <property type="match status" value="1"/>
</dbReference>
<keyword evidence="6 11" id="KW-0812">Transmembrane</keyword>
<dbReference type="RefSeq" id="WP_215503945.1">
    <property type="nucleotide sequence ID" value="NZ_CP076361.1"/>
</dbReference>
<feature type="domain" description="RCK N-terminal" evidence="12">
    <location>
        <begin position="413"/>
        <end position="530"/>
    </location>
</feature>
<dbReference type="GO" id="GO:0015297">
    <property type="term" value="F:antiporter activity"/>
    <property type="evidence" value="ECO:0007669"/>
    <property type="project" value="UniProtKB-KW"/>
</dbReference>
<evidence type="ECO:0000256" key="10">
    <source>
        <dbReference type="ARBA" id="ARBA00023136"/>
    </source>
</evidence>
<evidence type="ECO:0000256" key="1">
    <source>
        <dbReference type="ARBA" id="ARBA00004127"/>
    </source>
</evidence>
<keyword evidence="9" id="KW-0406">Ion transport</keyword>
<sequence length="617" mass="66325">MESFLLQASLYLGAAVLIVPLTVRAGLGSVLGYLAAGLVLGPALGLAGSETHDLQHFAEFGVVMMLFLIGLELEPRTLWDMRHRLLGLGGLQVVLTALLIAGLLMAMRESWQVALTLGLLLSLSSTAIVVQTLSEKNLLRSGGGRSAFAVLLSQDMAVVPMLALIPLMAARATPQPAAEGAAEPLLSLVQSQPGWVVTGLTLGSVLAIVLAGHFLSRPVFRFVHASRLPEMSTFISLLMVLGIAFLMILVGLSPALGTFIAGVVLANSEFRHQIEADIKPFKGILLGVFFMTVGVSMDVSLLLAQPLRIVALTLALIAAKALVLYALALAFRLKGRDRMLFTLSLAQAGEFGFLIVSFAVTQGILPDAQAQRALLVISLSMLLTPLLFILYGRLAHHHASRISDAPPDEIDETGPVIIAGIGRFGQVVNRLARSAGLTTVVLDADAAAIDRMRRFGVKGYFGDPSRPELLQAAGLAEAQVLVVAVDDPANAIRIIQFARKSRPDLHIVARARDRVHTYELYQAGANDIVRETFDSSVRAGRYVLENMGFTEYEAAKLSQIYYKMDRAAMRDLAALWVPGQPTHLNAAYIARARQLDADLQTALLDDQDELRAPKAAE</sequence>
<dbReference type="PANTHER" id="PTHR46157">
    <property type="entry name" value="K(+) EFFLUX ANTIPORTER 3, CHLOROPLASTIC"/>
    <property type="match status" value="1"/>
</dbReference>
<proteinExistence type="inferred from homology"/>
<name>A0A975P932_9RHOB</name>
<keyword evidence="10 11" id="KW-0472">Membrane</keyword>
<feature type="transmembrane region" description="Helical" evidence="11">
    <location>
        <begin position="311"/>
        <end position="333"/>
    </location>
</feature>
<feature type="transmembrane region" description="Helical" evidence="11">
    <location>
        <begin position="195"/>
        <end position="216"/>
    </location>
</feature>
<dbReference type="GO" id="GO:0005886">
    <property type="term" value="C:plasma membrane"/>
    <property type="evidence" value="ECO:0007669"/>
    <property type="project" value="TreeGrafter"/>
</dbReference>
<dbReference type="AlphaFoldDB" id="A0A975P932"/>
<dbReference type="GO" id="GO:0012505">
    <property type="term" value="C:endomembrane system"/>
    <property type="evidence" value="ECO:0007669"/>
    <property type="project" value="UniProtKB-SubCell"/>
</dbReference>
<dbReference type="Gene3D" id="3.40.50.720">
    <property type="entry name" value="NAD(P)-binding Rossmann-like Domain"/>
    <property type="match status" value="1"/>
</dbReference>
<dbReference type="InterPro" id="IPR036291">
    <property type="entry name" value="NAD(P)-bd_dom_sf"/>
</dbReference>
<evidence type="ECO:0000256" key="4">
    <source>
        <dbReference type="ARBA" id="ARBA00022449"/>
    </source>
</evidence>
<evidence type="ECO:0000256" key="9">
    <source>
        <dbReference type="ARBA" id="ARBA00023065"/>
    </source>
</evidence>
<dbReference type="Pfam" id="PF02254">
    <property type="entry name" value="TrkA_N"/>
    <property type="match status" value="1"/>
</dbReference>
<dbReference type="Gene3D" id="1.20.1530.20">
    <property type="match status" value="1"/>
</dbReference>
<evidence type="ECO:0000256" key="11">
    <source>
        <dbReference type="SAM" id="Phobius"/>
    </source>
</evidence>
<keyword evidence="8 11" id="KW-1133">Transmembrane helix</keyword>
<dbReference type="InterPro" id="IPR006153">
    <property type="entry name" value="Cation/H_exchanger_TM"/>
</dbReference>
<evidence type="ECO:0000256" key="6">
    <source>
        <dbReference type="ARBA" id="ARBA00022692"/>
    </source>
</evidence>
<feature type="transmembrane region" description="Helical" evidence="11">
    <location>
        <begin position="373"/>
        <end position="394"/>
    </location>
</feature>
<dbReference type="EMBL" id="CP076361">
    <property type="protein sequence ID" value="QWK91919.1"/>
    <property type="molecule type" value="Genomic_DNA"/>
</dbReference>
<dbReference type="Pfam" id="PF00999">
    <property type="entry name" value="Na_H_Exchanger"/>
    <property type="match status" value="1"/>
</dbReference>
<comment type="similarity">
    <text evidence="2">Belongs to the monovalent cation:proton antiporter 2 (CPA2) transporter (TC 2.A.37) family.</text>
</comment>
<evidence type="ECO:0000313" key="13">
    <source>
        <dbReference type="EMBL" id="QWK91919.1"/>
    </source>
</evidence>
<organism evidence="13 14">
    <name type="scientific">Gemmobacter fulvus</name>
    <dbReference type="NCBI Taxonomy" id="2840474"/>
    <lineage>
        <taxon>Bacteria</taxon>
        <taxon>Pseudomonadati</taxon>
        <taxon>Pseudomonadota</taxon>
        <taxon>Alphaproteobacteria</taxon>
        <taxon>Rhodobacterales</taxon>
        <taxon>Paracoccaceae</taxon>
        <taxon>Gemmobacter</taxon>
    </lineage>
</organism>